<gene>
    <name evidence="2" type="ORF">TR51_23730</name>
</gene>
<organism evidence="2 3">
    <name type="scientific">Kitasatospora griseola</name>
    <name type="common">Streptomyces griseolosporeus</name>
    <dbReference type="NCBI Taxonomy" id="2064"/>
    <lineage>
        <taxon>Bacteria</taxon>
        <taxon>Bacillati</taxon>
        <taxon>Actinomycetota</taxon>
        <taxon>Actinomycetes</taxon>
        <taxon>Kitasatosporales</taxon>
        <taxon>Streptomycetaceae</taxon>
        <taxon>Kitasatospora</taxon>
    </lineage>
</organism>
<sequence length="82" mass="8585">MGLSARELRVVQHEISELIVGVIFEVVGPAGHLVGAEPHVEVGAGIGADAQGQHLAHFPTPSGTGFRRPGREDGRHQQGSSE</sequence>
<dbReference type="Proteomes" id="UP000032066">
    <property type="component" value="Unassembled WGS sequence"/>
</dbReference>
<dbReference type="AlphaFoldDB" id="A0A0D0N273"/>
<reference evidence="2 3" key="1">
    <citation type="submission" date="2015-02" db="EMBL/GenBank/DDBJ databases">
        <title>Draft genome sequence of Kitasatospora griseola MF730-N6, a bafilomycin, terpentecin and satosporin producer.</title>
        <authorList>
            <person name="Arens J.C."/>
            <person name="Haltli B."/>
            <person name="Kerr R.G."/>
        </authorList>
    </citation>
    <scope>NUCLEOTIDE SEQUENCE [LARGE SCALE GENOMIC DNA]</scope>
    <source>
        <strain evidence="2 3">MF730-N6</strain>
    </source>
</reference>
<keyword evidence="3" id="KW-1185">Reference proteome</keyword>
<proteinExistence type="predicted"/>
<feature type="region of interest" description="Disordered" evidence="1">
    <location>
        <begin position="53"/>
        <end position="82"/>
    </location>
</feature>
<comment type="caution">
    <text evidence="2">The sequence shown here is derived from an EMBL/GenBank/DDBJ whole genome shotgun (WGS) entry which is preliminary data.</text>
</comment>
<evidence type="ECO:0000256" key="1">
    <source>
        <dbReference type="SAM" id="MobiDB-lite"/>
    </source>
</evidence>
<dbReference type="EMBL" id="JXZB01000004">
    <property type="protein sequence ID" value="KIQ62160.1"/>
    <property type="molecule type" value="Genomic_DNA"/>
</dbReference>
<protein>
    <submittedName>
        <fullName evidence="2">Uncharacterized protein</fullName>
    </submittedName>
</protein>
<name>A0A0D0N273_KITGR</name>
<accession>A0A0D0N273</accession>
<evidence type="ECO:0000313" key="2">
    <source>
        <dbReference type="EMBL" id="KIQ62160.1"/>
    </source>
</evidence>
<evidence type="ECO:0000313" key="3">
    <source>
        <dbReference type="Proteomes" id="UP000032066"/>
    </source>
</evidence>